<keyword evidence="3" id="KW-1185">Reference proteome</keyword>
<dbReference type="Proteomes" id="UP000596151">
    <property type="component" value="Segment"/>
</dbReference>
<dbReference type="RefSeq" id="YP_010051089.1">
    <property type="nucleotide sequence ID" value="NC_054437.1"/>
</dbReference>
<evidence type="ECO:0000313" key="2">
    <source>
        <dbReference type="EMBL" id="QQM15162.1"/>
    </source>
</evidence>
<dbReference type="GeneID" id="63911830"/>
<sequence length="132" mass="14692">MTADQVVCSCGHDGQLHGEPWDQPTSTGRSTWRRHCRGHAGYSTATGETPCRCKGLDTVELWQTWTCDRCRWQVQAANGVELSASWHLYQAHAVDANGPELATHGQHGTRERFIPKPKRNRRGKAKAEGTPT</sequence>
<evidence type="ECO:0000256" key="1">
    <source>
        <dbReference type="SAM" id="MobiDB-lite"/>
    </source>
</evidence>
<accession>A0A7T7GTH9</accession>
<name>A0A7T7GTH9_9CAUD</name>
<proteinExistence type="predicted"/>
<evidence type="ECO:0000313" key="3">
    <source>
        <dbReference type="Proteomes" id="UP000596151"/>
    </source>
</evidence>
<protein>
    <submittedName>
        <fullName evidence="2">Uncharacterized protein</fullName>
    </submittedName>
</protein>
<dbReference type="KEGG" id="vg:63911830"/>
<dbReference type="EMBL" id="MW132713">
    <property type="protein sequence ID" value="QQM15162.1"/>
    <property type="molecule type" value="Genomic_DNA"/>
</dbReference>
<feature type="region of interest" description="Disordered" evidence="1">
    <location>
        <begin position="99"/>
        <end position="132"/>
    </location>
</feature>
<feature type="compositionally biased region" description="Basic residues" evidence="1">
    <location>
        <begin position="115"/>
        <end position="124"/>
    </location>
</feature>
<gene>
    <name evidence="2" type="primary">74</name>
    <name evidence="2" type="ORF">SEA_TINALIN_74</name>
</gene>
<organism evidence="2 3">
    <name type="scientific">Gordonia phage TinaLin</name>
    <dbReference type="NCBI Taxonomy" id="2797324"/>
    <lineage>
        <taxon>Viruses</taxon>
        <taxon>Duplodnaviria</taxon>
        <taxon>Heunggongvirae</taxon>
        <taxon>Uroviricota</taxon>
        <taxon>Caudoviricetes</taxon>
        <taxon>Ruthgordonvirinae</taxon>
        <taxon>Tinalinvirus</taxon>
        <taxon>Tinalinvirus tinalin</taxon>
    </lineage>
</organism>
<reference evidence="2 3" key="1">
    <citation type="submission" date="2020-10" db="EMBL/GenBank/DDBJ databases">
        <authorList>
            <person name="Tina S.-P."/>
            <person name="Abby P."/>
            <person name="Briggs L.A."/>
            <person name="Washington J.M."/>
            <person name="Garlena R.A."/>
            <person name="Russell D.A."/>
            <person name="Pope W.H."/>
            <person name="Jacobs-Sera D."/>
            <person name="Hatfull G.F."/>
        </authorList>
    </citation>
    <scope>NUCLEOTIDE SEQUENCE [LARGE SCALE GENOMIC DNA]</scope>
</reference>